<comment type="caution">
    <text evidence="1">The sequence shown here is derived from an EMBL/GenBank/DDBJ whole genome shotgun (WGS) entry which is preliminary data.</text>
</comment>
<organism evidence="1 2">
    <name type="scientific">Sutterella parvirubra YIT 11816</name>
    <dbReference type="NCBI Taxonomy" id="762967"/>
    <lineage>
        <taxon>Bacteria</taxon>
        <taxon>Pseudomonadati</taxon>
        <taxon>Pseudomonadota</taxon>
        <taxon>Betaproteobacteria</taxon>
        <taxon>Burkholderiales</taxon>
        <taxon>Sutterellaceae</taxon>
        <taxon>Sutterella</taxon>
    </lineage>
</organism>
<evidence type="ECO:0000313" key="2">
    <source>
        <dbReference type="Proteomes" id="UP000004956"/>
    </source>
</evidence>
<reference evidence="1 2" key="1">
    <citation type="submission" date="2011-11" db="EMBL/GenBank/DDBJ databases">
        <authorList>
            <person name="Weinstock G."/>
            <person name="Sodergren E."/>
            <person name="Clifton S."/>
            <person name="Fulton L."/>
            <person name="Fulton B."/>
            <person name="Courtney L."/>
            <person name="Fronick C."/>
            <person name="Harrison M."/>
            <person name="Strong C."/>
            <person name="Farmer C."/>
            <person name="Delahaunty K."/>
            <person name="Markovic C."/>
            <person name="Hall O."/>
            <person name="Minx P."/>
            <person name="Tomlinson C."/>
            <person name="Mitreva M."/>
            <person name="Hou S."/>
            <person name="Chen J."/>
            <person name="Wollam A."/>
            <person name="Pepin K.H."/>
            <person name="Johnson M."/>
            <person name="Bhonagiri V."/>
            <person name="Zhang X."/>
            <person name="Suruliraj S."/>
            <person name="Warren W."/>
            <person name="Chinwalla A."/>
            <person name="Mardis E.R."/>
            <person name="Wilson R.K."/>
        </authorList>
    </citation>
    <scope>NUCLEOTIDE SEQUENCE [LARGE SCALE GENOMIC DNA]</scope>
    <source>
        <strain evidence="1 2">YIT 11816</strain>
    </source>
</reference>
<accession>H3KFI0</accession>
<protein>
    <submittedName>
        <fullName evidence="1">Uncharacterized protein</fullName>
    </submittedName>
</protein>
<dbReference type="PATRIC" id="fig|762967.3.peg.1179"/>
<dbReference type="RefSeq" id="WP_008542485.1">
    <property type="nucleotide sequence ID" value="NZ_JH604974.1"/>
</dbReference>
<dbReference type="Proteomes" id="UP000004956">
    <property type="component" value="Unassembled WGS sequence"/>
</dbReference>
<evidence type="ECO:0000313" key="1">
    <source>
        <dbReference type="EMBL" id="EHY31137.1"/>
    </source>
</evidence>
<gene>
    <name evidence="1" type="ORF">HMPREF9440_01497</name>
</gene>
<dbReference type="EMBL" id="AFBQ01000218">
    <property type="protein sequence ID" value="EHY31137.1"/>
    <property type="molecule type" value="Genomic_DNA"/>
</dbReference>
<proteinExistence type="predicted"/>
<dbReference type="AlphaFoldDB" id="H3KFI0"/>
<name>H3KFI0_9BURK</name>
<keyword evidence="2" id="KW-1185">Reference proteome</keyword>
<sequence length="122" mass="12768">MSSTLNAPGRANPLPSSLFAFIAPEVADRYPLVNLLKAAESDDPKALAGAQAIEDYMSTMIQLSDALDVDAEALSLLDEYGDAAGSKAGLYADVKKVSSSINLKSGLLVVLALVADRLRSAR</sequence>
<dbReference type="STRING" id="762967.HMPREF9440_01497"/>
<dbReference type="HOGENOM" id="CLU_2025573_0_0_4"/>